<evidence type="ECO:0000313" key="1">
    <source>
        <dbReference type="EMBL" id="MDW9253476.1"/>
    </source>
</evidence>
<evidence type="ECO:0000313" key="2">
    <source>
        <dbReference type="Proteomes" id="UP001272137"/>
    </source>
</evidence>
<sequence>MQIGSDAHKQMFCKMLLDTHNPYKPAVIDWPALPPKRFSA</sequence>
<protein>
    <submittedName>
        <fullName evidence="1">Aminomethyltransferase domain protein</fullName>
        <ecNumber evidence="1">2.1.2.10</ecNumber>
    </submittedName>
</protein>
<dbReference type="GO" id="GO:0004047">
    <property type="term" value="F:aminomethyltransferase activity"/>
    <property type="evidence" value="ECO:0007669"/>
    <property type="project" value="UniProtKB-EC"/>
</dbReference>
<dbReference type="EC" id="2.1.2.10" evidence="1"/>
<gene>
    <name evidence="1" type="ORF">C7S16_6980</name>
</gene>
<dbReference type="EMBL" id="QXCT01000001">
    <property type="protein sequence ID" value="MDW9253476.1"/>
    <property type="molecule type" value="Genomic_DNA"/>
</dbReference>
<dbReference type="AlphaFoldDB" id="A0AAW9CU89"/>
<accession>A0AAW9CU89</accession>
<dbReference type="Proteomes" id="UP001272137">
    <property type="component" value="Unassembled WGS sequence"/>
</dbReference>
<proteinExistence type="predicted"/>
<reference evidence="1" key="1">
    <citation type="submission" date="2018-08" db="EMBL/GenBank/DDBJ databases">
        <title>Identification of Burkholderia cepacia strains that express a Burkholderia pseudomallei-like capsular polysaccharide.</title>
        <authorList>
            <person name="Burtnick M.N."/>
            <person name="Vongsouvath M."/>
            <person name="Newton P."/>
            <person name="Wuthiekanun V."/>
            <person name="Limmathurotsakul D."/>
            <person name="Brett P.J."/>
            <person name="Chantratita N."/>
            <person name="Dance D.A."/>
        </authorList>
    </citation>
    <scope>NUCLEOTIDE SEQUENCE</scope>
    <source>
        <strain evidence="1">SBXCC001</strain>
    </source>
</reference>
<organism evidence="1 2">
    <name type="scientific">Burkholderia thailandensis</name>
    <dbReference type="NCBI Taxonomy" id="57975"/>
    <lineage>
        <taxon>Bacteria</taxon>
        <taxon>Pseudomonadati</taxon>
        <taxon>Pseudomonadota</taxon>
        <taxon>Betaproteobacteria</taxon>
        <taxon>Burkholderiales</taxon>
        <taxon>Burkholderiaceae</taxon>
        <taxon>Burkholderia</taxon>
        <taxon>pseudomallei group</taxon>
    </lineage>
</organism>
<name>A0AAW9CU89_BURTH</name>
<keyword evidence="1" id="KW-0808">Transferase</keyword>
<comment type="caution">
    <text evidence="1">The sequence shown here is derived from an EMBL/GenBank/DDBJ whole genome shotgun (WGS) entry which is preliminary data.</text>
</comment>